<accession>A0A9N9F976</accession>
<dbReference type="InterPro" id="IPR045068">
    <property type="entry name" value="BACURD1-3"/>
</dbReference>
<dbReference type="Pfam" id="PF02214">
    <property type="entry name" value="BTB_2"/>
    <property type="match status" value="1"/>
</dbReference>
<name>A0A9N9F976_9GLOM</name>
<proteinExistence type="predicted"/>
<dbReference type="AlphaFoldDB" id="A0A9N9F976"/>
<evidence type="ECO:0000259" key="1">
    <source>
        <dbReference type="PROSITE" id="PS50097"/>
    </source>
</evidence>
<dbReference type="OrthoDB" id="10025005at2759"/>
<evidence type="ECO:0000313" key="3">
    <source>
        <dbReference type="Proteomes" id="UP000789342"/>
    </source>
</evidence>
<organism evidence="2 3">
    <name type="scientific">Acaulospora morrowiae</name>
    <dbReference type="NCBI Taxonomy" id="94023"/>
    <lineage>
        <taxon>Eukaryota</taxon>
        <taxon>Fungi</taxon>
        <taxon>Fungi incertae sedis</taxon>
        <taxon>Mucoromycota</taxon>
        <taxon>Glomeromycotina</taxon>
        <taxon>Glomeromycetes</taxon>
        <taxon>Diversisporales</taxon>
        <taxon>Acaulosporaceae</taxon>
        <taxon>Acaulospora</taxon>
    </lineage>
</organism>
<dbReference type="EMBL" id="CAJVPV010002126">
    <property type="protein sequence ID" value="CAG8518321.1"/>
    <property type="molecule type" value="Genomic_DNA"/>
</dbReference>
<sequence length="512" mass="58690">MLLVRLVGHSNNRPGNGITLHFFRKSRASRIRRSISVLQHLREFHTPKPIRASEHPTPNRIKRRHITEPLVVTSPRGFFAEEVFRDTTKRITPEEAAVRELEKMQSNERVVLNVGGKKFETYRSTLTAYPNTLLGKIFSEEQEDILSEVQEIFFDRDYNVFKYIMQFYRNGKITWPTSSTEPSVDDIYRELTFFKIELRKGHAQIIEAATSRVDSFIDMILEAVFEARVDFKKKLEITFYRSGDLPARVSPAIPVIGKLVKEYSHIGYGIIDARNYKLARFVTCHPEVAQGGLRFEIVHEPGPPSSYRIIVEAYQLIQPQAMHNSALTFQGEKKPRESQKSINYCANAKCINVWKVFMERGGGYFPHKRKTGGRVICMAECINIGNTKVGVLIGISETNRRSRVDAALTQANAIKFQKKEKDTPITGNYHEKTSSKMQKEVQNQMIGAKGILKTRWKLVSLRSRERRISSIFVIGLKEGFDVPKRSFWNPVVNMISGMSRCPERLSLGMAEL</sequence>
<reference evidence="2" key="1">
    <citation type="submission" date="2021-06" db="EMBL/GenBank/DDBJ databases">
        <authorList>
            <person name="Kallberg Y."/>
            <person name="Tangrot J."/>
            <person name="Rosling A."/>
        </authorList>
    </citation>
    <scope>NUCLEOTIDE SEQUENCE</scope>
    <source>
        <strain evidence="2">CL551</strain>
    </source>
</reference>
<dbReference type="InterPro" id="IPR003131">
    <property type="entry name" value="T1-type_BTB"/>
</dbReference>
<dbReference type="InterPro" id="IPR011333">
    <property type="entry name" value="SKP1/BTB/POZ_sf"/>
</dbReference>
<dbReference type="InterPro" id="IPR000210">
    <property type="entry name" value="BTB/POZ_dom"/>
</dbReference>
<evidence type="ECO:0000313" key="2">
    <source>
        <dbReference type="EMBL" id="CAG8518321.1"/>
    </source>
</evidence>
<dbReference type="Gene3D" id="3.30.710.10">
    <property type="entry name" value="Potassium Channel Kv1.1, Chain A"/>
    <property type="match status" value="1"/>
</dbReference>
<dbReference type="PANTHER" id="PTHR11145">
    <property type="entry name" value="BTB/POZ DOMAIN-CONTAINING ADAPTER FOR CUL3-MEDIATED RHOA DEGRADATION PROTEIN FAMILY MEMBER"/>
    <property type="match status" value="1"/>
</dbReference>
<keyword evidence="3" id="KW-1185">Reference proteome</keyword>
<dbReference type="SUPFAM" id="SSF54695">
    <property type="entry name" value="POZ domain"/>
    <property type="match status" value="1"/>
</dbReference>
<gene>
    <name evidence="2" type="ORF">AMORRO_LOCUS4075</name>
</gene>
<dbReference type="PANTHER" id="PTHR11145:SF8">
    <property type="entry name" value="RE57120P"/>
    <property type="match status" value="1"/>
</dbReference>
<protein>
    <submittedName>
        <fullName evidence="2">4104_t:CDS:1</fullName>
    </submittedName>
</protein>
<feature type="domain" description="BTB" evidence="1">
    <location>
        <begin position="108"/>
        <end position="177"/>
    </location>
</feature>
<dbReference type="SMART" id="SM00225">
    <property type="entry name" value="BTB"/>
    <property type="match status" value="1"/>
</dbReference>
<dbReference type="GO" id="GO:0051260">
    <property type="term" value="P:protein homooligomerization"/>
    <property type="evidence" value="ECO:0007669"/>
    <property type="project" value="InterPro"/>
</dbReference>
<dbReference type="Proteomes" id="UP000789342">
    <property type="component" value="Unassembled WGS sequence"/>
</dbReference>
<comment type="caution">
    <text evidence="2">The sequence shown here is derived from an EMBL/GenBank/DDBJ whole genome shotgun (WGS) entry which is preliminary data.</text>
</comment>
<dbReference type="PROSITE" id="PS50097">
    <property type="entry name" value="BTB"/>
    <property type="match status" value="1"/>
</dbReference>